<evidence type="ECO:0000256" key="9">
    <source>
        <dbReference type="ARBA" id="ARBA00023679"/>
    </source>
</evidence>
<keyword evidence="8" id="KW-0520">NAD</keyword>
<dbReference type="EMBL" id="JAUDEN010000002">
    <property type="protein sequence ID" value="MDM8323907.1"/>
    <property type="molecule type" value="Genomic_DNA"/>
</dbReference>
<evidence type="ECO:0000259" key="10">
    <source>
        <dbReference type="PROSITE" id="PS51462"/>
    </source>
</evidence>
<comment type="cofactor">
    <cofactor evidence="2">
        <name>Zn(2+)</name>
        <dbReference type="ChEBI" id="CHEBI:29105"/>
    </cofactor>
</comment>
<accession>A0ABT7VCB3</accession>
<dbReference type="Proteomes" id="UP001169458">
    <property type="component" value="Unassembled WGS sequence"/>
</dbReference>
<dbReference type="InterPro" id="IPR020084">
    <property type="entry name" value="NUDIX_hydrolase_CS"/>
</dbReference>
<dbReference type="InterPro" id="IPR000086">
    <property type="entry name" value="NUDIX_hydrolase_dom"/>
</dbReference>
<organism evidence="11 12">
    <name type="scientific">Bacteroides gallinaceum</name>
    <dbReference type="NCBI Taxonomy" id="1462571"/>
    <lineage>
        <taxon>Bacteria</taxon>
        <taxon>Pseudomonadati</taxon>
        <taxon>Bacteroidota</taxon>
        <taxon>Bacteroidia</taxon>
        <taxon>Bacteroidales</taxon>
        <taxon>Bacteroidaceae</taxon>
        <taxon>Bacteroides</taxon>
    </lineage>
</organism>
<dbReference type="GO" id="GO:0016787">
    <property type="term" value="F:hydrolase activity"/>
    <property type="evidence" value="ECO:0007669"/>
    <property type="project" value="UniProtKB-KW"/>
</dbReference>
<evidence type="ECO:0000256" key="1">
    <source>
        <dbReference type="ARBA" id="ARBA00001946"/>
    </source>
</evidence>
<comment type="cofactor">
    <cofactor evidence="1">
        <name>Mg(2+)</name>
        <dbReference type="ChEBI" id="CHEBI:18420"/>
    </cofactor>
</comment>
<dbReference type="NCBIfam" id="NF001299">
    <property type="entry name" value="PRK00241.1"/>
    <property type="match status" value="1"/>
</dbReference>
<feature type="domain" description="Nudix hydrolase" evidence="10">
    <location>
        <begin position="150"/>
        <end position="274"/>
    </location>
</feature>
<reference evidence="12" key="2">
    <citation type="submission" date="2023-07" db="EMBL/GenBank/DDBJ databases">
        <title>Identification and characterization of horizontal gene transfer across gut microbiota members of farm animals based on homology search.</title>
        <authorList>
            <person name="Schwarzerova J."/>
            <person name="Nykrynova M."/>
            <person name="Jureckova K."/>
            <person name="Cejkova D."/>
            <person name="Rychlik I."/>
        </authorList>
    </citation>
    <scope>NUCLEOTIDE SEQUENCE [LARGE SCALE GENOMIC DNA]</scope>
    <source>
        <strain evidence="12">109_WCHN</strain>
    </source>
</reference>
<dbReference type="Gene3D" id="3.90.79.10">
    <property type="entry name" value="Nucleoside Triphosphate Pyrophosphohydrolase"/>
    <property type="match status" value="1"/>
</dbReference>
<dbReference type="PROSITE" id="PS51462">
    <property type="entry name" value="NUDIX"/>
    <property type="match status" value="1"/>
</dbReference>
<keyword evidence="7" id="KW-0460">Magnesium</keyword>
<dbReference type="InterPro" id="IPR049734">
    <property type="entry name" value="NudC-like_C"/>
</dbReference>
<dbReference type="CDD" id="cd03429">
    <property type="entry name" value="NUDIX_NADH_pyrophosphatase_Nudt13"/>
    <property type="match status" value="1"/>
</dbReference>
<evidence type="ECO:0000256" key="5">
    <source>
        <dbReference type="ARBA" id="ARBA00022723"/>
    </source>
</evidence>
<dbReference type="InterPro" id="IPR050241">
    <property type="entry name" value="NAD-cap_RNA_hydrolase_NudC"/>
</dbReference>
<comment type="similarity">
    <text evidence="3">Belongs to the Nudix hydrolase family. NudC subfamily.</text>
</comment>
<gene>
    <name evidence="11" type="primary">nudC</name>
    <name evidence="11" type="ORF">QUW60_01440</name>
</gene>
<dbReference type="Pfam" id="PF00293">
    <property type="entry name" value="NUDIX"/>
    <property type="match status" value="1"/>
</dbReference>
<keyword evidence="12" id="KW-1185">Reference proteome</keyword>
<dbReference type="Gene3D" id="3.90.79.20">
    <property type="match status" value="1"/>
</dbReference>
<evidence type="ECO:0000256" key="7">
    <source>
        <dbReference type="ARBA" id="ARBA00022842"/>
    </source>
</evidence>
<dbReference type="PANTHER" id="PTHR42904">
    <property type="entry name" value="NUDIX HYDROLASE, NUDC SUBFAMILY"/>
    <property type="match status" value="1"/>
</dbReference>
<protein>
    <recommendedName>
        <fullName evidence="4">NAD(+) diphosphatase</fullName>
        <ecNumber evidence="4">3.6.1.22</ecNumber>
    </recommendedName>
</protein>
<dbReference type="PANTHER" id="PTHR42904:SF6">
    <property type="entry name" value="NAD-CAPPED RNA HYDROLASE NUDT12"/>
    <property type="match status" value="1"/>
</dbReference>
<keyword evidence="6 11" id="KW-0378">Hydrolase</keyword>
<evidence type="ECO:0000313" key="11">
    <source>
        <dbReference type="EMBL" id="MDM8323907.1"/>
    </source>
</evidence>
<keyword evidence="5" id="KW-0479">Metal-binding</keyword>
<evidence type="ECO:0000256" key="8">
    <source>
        <dbReference type="ARBA" id="ARBA00023027"/>
    </source>
</evidence>
<dbReference type="RefSeq" id="WP_289558310.1">
    <property type="nucleotide sequence ID" value="NZ_JAUDCP010000001.1"/>
</dbReference>
<evidence type="ECO:0000256" key="4">
    <source>
        <dbReference type="ARBA" id="ARBA00012381"/>
    </source>
</evidence>
<evidence type="ECO:0000313" key="12">
    <source>
        <dbReference type="Proteomes" id="UP001169458"/>
    </source>
</evidence>
<name>A0ABT7VCB3_9BACE</name>
<evidence type="ECO:0000256" key="3">
    <source>
        <dbReference type="ARBA" id="ARBA00009595"/>
    </source>
</evidence>
<dbReference type="PROSITE" id="PS00893">
    <property type="entry name" value="NUDIX_BOX"/>
    <property type="match status" value="1"/>
</dbReference>
<dbReference type="InterPro" id="IPR015797">
    <property type="entry name" value="NUDIX_hydrolase-like_dom_sf"/>
</dbReference>
<evidence type="ECO:0000256" key="6">
    <source>
        <dbReference type="ARBA" id="ARBA00022801"/>
    </source>
</evidence>
<proteinExistence type="inferred from homology"/>
<dbReference type="InterPro" id="IPR015375">
    <property type="entry name" value="NADH_PPase-like_N"/>
</dbReference>
<comment type="catalytic activity">
    <reaction evidence="9">
        <text>a 5'-end NAD(+)-phospho-ribonucleoside in mRNA + H2O = a 5'-end phospho-adenosine-phospho-ribonucleoside in mRNA + beta-nicotinamide D-ribonucleotide + 2 H(+)</text>
        <dbReference type="Rhea" id="RHEA:60876"/>
        <dbReference type="Rhea" id="RHEA-COMP:15698"/>
        <dbReference type="Rhea" id="RHEA-COMP:15719"/>
        <dbReference type="ChEBI" id="CHEBI:14649"/>
        <dbReference type="ChEBI" id="CHEBI:15377"/>
        <dbReference type="ChEBI" id="CHEBI:15378"/>
        <dbReference type="ChEBI" id="CHEBI:144029"/>
        <dbReference type="ChEBI" id="CHEBI:144051"/>
    </reaction>
    <physiologicalReaction direction="left-to-right" evidence="9">
        <dbReference type="Rhea" id="RHEA:60877"/>
    </physiologicalReaction>
</comment>
<reference evidence="11 12" key="1">
    <citation type="submission" date="2023-06" db="EMBL/GenBank/DDBJ databases">
        <authorList>
            <person name="Zeman M."/>
            <person name="Kubasova T."/>
            <person name="Jahodarova E."/>
            <person name="Nykrynova M."/>
            <person name="Rychlik I."/>
        </authorList>
    </citation>
    <scope>NUCLEOTIDE SEQUENCE [LARGE SCALE GENOMIC DNA]</scope>
    <source>
        <strain evidence="11 12">109_WCHN</strain>
    </source>
</reference>
<dbReference type="Pfam" id="PF09296">
    <property type="entry name" value="NUDIX-like"/>
    <property type="match status" value="1"/>
</dbReference>
<comment type="caution">
    <text evidence="11">The sequence shown here is derived from an EMBL/GenBank/DDBJ whole genome shotgun (WGS) entry which is preliminary data.</text>
</comment>
<dbReference type="EC" id="3.6.1.22" evidence="4"/>
<dbReference type="SUPFAM" id="SSF55811">
    <property type="entry name" value="Nudix"/>
    <property type="match status" value="2"/>
</dbReference>
<evidence type="ECO:0000256" key="2">
    <source>
        <dbReference type="ARBA" id="ARBA00001947"/>
    </source>
</evidence>
<sequence length="279" mass="31283">MPKHQSENTNLQNTMKQKENGMCGWFVFCGNQLLIKKENGGYHIPYSAEPPAEVPEGKTVHVIGTVEGMTAKAFAITSPVDGDENSPQMMKDLRASFNVLPLEEYKMAGKASQILTWDRNSQFCPACGVRTVQTGPIAKQCPQCHQEIYPRISPAIIVLIKKGSDSVLLVHARNFRGTFKGLVAGFLEPGETLEECVCREVMEETRLRIKNLKYFGSQPWPYPSGIMIGYVAEYESGTIRLQDEELNTGAFYDRNHLPELPQKLSIARRMIDAWLEGKV</sequence>